<dbReference type="InterPro" id="IPR011856">
    <property type="entry name" value="tRNA_endonuc-like_dom_sf"/>
</dbReference>
<dbReference type="InterPro" id="IPR003509">
    <property type="entry name" value="UPF0102_YraN-like"/>
</dbReference>
<dbReference type="Gene3D" id="3.40.1350.10">
    <property type="match status" value="1"/>
</dbReference>
<dbReference type="EMBL" id="AAUW01000014">
    <property type="protein sequence ID" value="EAV42476.1"/>
    <property type="molecule type" value="Genomic_DNA"/>
</dbReference>
<dbReference type="GeneID" id="68848029"/>
<evidence type="ECO:0000313" key="4">
    <source>
        <dbReference type="Proteomes" id="UP000004848"/>
    </source>
</evidence>
<dbReference type="PANTHER" id="PTHR34039">
    <property type="entry name" value="UPF0102 PROTEIN YRAN"/>
    <property type="match status" value="1"/>
</dbReference>
<dbReference type="NCBIfam" id="NF009151">
    <property type="entry name" value="PRK12497.1-5"/>
    <property type="match status" value="1"/>
</dbReference>
<dbReference type="Proteomes" id="UP000004848">
    <property type="component" value="Unassembled WGS sequence"/>
</dbReference>
<evidence type="ECO:0000256" key="1">
    <source>
        <dbReference type="ARBA" id="ARBA00006738"/>
    </source>
</evidence>
<comment type="caution">
    <text evidence="3">The sequence shown here is derived from an EMBL/GenBank/DDBJ whole genome shotgun (WGS) entry which is preliminary data.</text>
</comment>
<dbReference type="RefSeq" id="WP_006936962.1">
    <property type="nucleotide sequence ID" value="NZ_AAUW01000014.1"/>
</dbReference>
<dbReference type="Pfam" id="PF02021">
    <property type="entry name" value="UPF0102"/>
    <property type="match status" value="1"/>
</dbReference>
<dbReference type="NCBIfam" id="TIGR00252">
    <property type="entry name" value="YraN family protein"/>
    <property type="match status" value="1"/>
</dbReference>
<dbReference type="GO" id="GO:0003676">
    <property type="term" value="F:nucleic acid binding"/>
    <property type="evidence" value="ECO:0007669"/>
    <property type="project" value="InterPro"/>
</dbReference>
<evidence type="ECO:0000256" key="2">
    <source>
        <dbReference type="HAMAP-Rule" id="MF_00048"/>
    </source>
</evidence>
<dbReference type="HAMAP" id="MF_00048">
    <property type="entry name" value="UPF0102"/>
    <property type="match status" value="1"/>
</dbReference>
<dbReference type="SUPFAM" id="SSF52980">
    <property type="entry name" value="Restriction endonuclease-like"/>
    <property type="match status" value="1"/>
</dbReference>
<sequence length="134" mass="15202">MARAPGGSGKLPAETDRRRRAHALGLSAETLAAWYLRLTGWRILKRRYKTKAGEIDLIAKRRKTVAFIEVKARKSRQAALEAVTPASQKRITRAAKIFVAEHPKAGFYTLRFDIIVVRPRALPERIVNAFHAWE</sequence>
<dbReference type="OrthoDB" id="9812968at2"/>
<dbReference type="PANTHER" id="PTHR34039:SF1">
    <property type="entry name" value="UPF0102 PROTEIN YRAN"/>
    <property type="match status" value="1"/>
</dbReference>
<dbReference type="AlphaFoldDB" id="A0NXE9"/>
<name>A0NXE9_ROSAI</name>
<dbReference type="InterPro" id="IPR011335">
    <property type="entry name" value="Restrct_endonuc-II-like"/>
</dbReference>
<organism evidence="3 4">
    <name type="scientific">Roseibium aggregatum (strain ATCC 25650 / DSM 13394 / JCM 20685 / NBRC 16684 / NCIMB 2208 / IAM 12614 / B1)</name>
    <name type="common">Stappia aggregata</name>
    <dbReference type="NCBI Taxonomy" id="384765"/>
    <lineage>
        <taxon>Bacteria</taxon>
        <taxon>Pseudomonadati</taxon>
        <taxon>Pseudomonadota</taxon>
        <taxon>Alphaproteobacteria</taxon>
        <taxon>Hyphomicrobiales</taxon>
        <taxon>Stappiaceae</taxon>
        <taxon>Roseibium</taxon>
    </lineage>
</organism>
<dbReference type="eggNOG" id="COG0792">
    <property type="taxonomic scope" value="Bacteria"/>
</dbReference>
<gene>
    <name evidence="3" type="ORF">SIAM614_27952</name>
</gene>
<reference evidence="3 4" key="1">
    <citation type="submission" date="2006-05" db="EMBL/GenBank/DDBJ databases">
        <authorList>
            <person name="King G."/>
            <person name="Ferriera S."/>
            <person name="Johnson J."/>
            <person name="Kravitz S."/>
            <person name="Beeson K."/>
            <person name="Sutton G."/>
            <person name="Rogers Y.-H."/>
            <person name="Friedman R."/>
            <person name="Frazier M."/>
            <person name="Venter J.C."/>
        </authorList>
    </citation>
    <scope>NUCLEOTIDE SEQUENCE [LARGE SCALE GENOMIC DNA]</scope>
    <source>
        <strain evidence="4">ATCC 25650 / DSM 13394 / JCM 20685 / NBRC 16684 / NCIMB 2208 / IAM 12614 / B1</strain>
    </source>
</reference>
<protein>
    <recommendedName>
        <fullName evidence="2">UPF0102 protein SIAM614_27952</fullName>
    </recommendedName>
</protein>
<proteinExistence type="inferred from homology"/>
<comment type="similarity">
    <text evidence="1 2">Belongs to the UPF0102 family.</text>
</comment>
<evidence type="ECO:0000313" key="3">
    <source>
        <dbReference type="EMBL" id="EAV42476.1"/>
    </source>
</evidence>
<accession>A0NXE9</accession>